<evidence type="ECO:0000256" key="1">
    <source>
        <dbReference type="ARBA" id="ARBA00010333"/>
    </source>
</evidence>
<name>A0AAV3X9A0_9CYAN</name>
<comment type="caution">
    <text evidence="7">The sequence shown here is derived from an EMBL/GenBank/DDBJ whole genome shotgun (WGS) entry which is preliminary data.</text>
</comment>
<feature type="domain" description="Solute-binding protein family 3/N-terminal" evidence="6">
    <location>
        <begin position="62"/>
        <end position="284"/>
    </location>
</feature>
<dbReference type="InterPro" id="IPR001638">
    <property type="entry name" value="Solute-binding_3/MltF_N"/>
</dbReference>
<dbReference type="InterPro" id="IPR018313">
    <property type="entry name" value="SBP_3_CS"/>
</dbReference>
<dbReference type="PANTHER" id="PTHR30085:SF6">
    <property type="entry name" value="ABC TRANSPORTER GLUTAMINE-BINDING PROTEIN GLNH"/>
    <property type="match status" value="1"/>
</dbReference>
<keyword evidence="5" id="KW-1133">Transmembrane helix</keyword>
<evidence type="ECO:0000313" key="7">
    <source>
        <dbReference type="EMBL" id="GET38993.1"/>
    </source>
</evidence>
<evidence type="ECO:0000256" key="5">
    <source>
        <dbReference type="SAM" id="Phobius"/>
    </source>
</evidence>
<proteinExistence type="inferred from homology"/>
<dbReference type="GO" id="GO:0030288">
    <property type="term" value="C:outer membrane-bounded periplasmic space"/>
    <property type="evidence" value="ECO:0007669"/>
    <property type="project" value="TreeGrafter"/>
</dbReference>
<feature type="transmembrane region" description="Helical" evidence="5">
    <location>
        <begin position="30"/>
        <end position="53"/>
    </location>
</feature>
<dbReference type="PROSITE" id="PS01039">
    <property type="entry name" value="SBP_BACTERIAL_3"/>
    <property type="match status" value="1"/>
</dbReference>
<evidence type="ECO:0000313" key="8">
    <source>
        <dbReference type="Proteomes" id="UP001050975"/>
    </source>
</evidence>
<keyword evidence="8" id="KW-1185">Reference proteome</keyword>
<dbReference type="AlphaFoldDB" id="A0AAV3X9A0"/>
<dbReference type="GO" id="GO:0006865">
    <property type="term" value="P:amino acid transport"/>
    <property type="evidence" value="ECO:0007669"/>
    <property type="project" value="TreeGrafter"/>
</dbReference>
<gene>
    <name evidence="7" type="ORF">MiSe_37530</name>
</gene>
<dbReference type="Gene3D" id="3.40.190.10">
    <property type="entry name" value="Periplasmic binding protein-like II"/>
    <property type="match status" value="2"/>
</dbReference>
<dbReference type="EMBL" id="BLAY01000056">
    <property type="protein sequence ID" value="GET38993.1"/>
    <property type="molecule type" value="Genomic_DNA"/>
</dbReference>
<evidence type="ECO:0000259" key="6">
    <source>
        <dbReference type="SMART" id="SM00062"/>
    </source>
</evidence>
<keyword evidence="3" id="KW-0732">Signal</keyword>
<dbReference type="GO" id="GO:0005576">
    <property type="term" value="C:extracellular region"/>
    <property type="evidence" value="ECO:0007669"/>
    <property type="project" value="TreeGrafter"/>
</dbReference>
<organism evidence="7 8">
    <name type="scientific">Microseira wollei NIES-4236</name>
    <dbReference type="NCBI Taxonomy" id="2530354"/>
    <lineage>
        <taxon>Bacteria</taxon>
        <taxon>Bacillati</taxon>
        <taxon>Cyanobacteriota</taxon>
        <taxon>Cyanophyceae</taxon>
        <taxon>Oscillatoriophycideae</taxon>
        <taxon>Aerosakkonematales</taxon>
        <taxon>Aerosakkonemataceae</taxon>
        <taxon>Microseira</taxon>
    </lineage>
</organism>
<dbReference type="SMART" id="SM00062">
    <property type="entry name" value="PBPb"/>
    <property type="match status" value="1"/>
</dbReference>
<keyword evidence="5" id="KW-0812">Transmembrane</keyword>
<comment type="similarity">
    <text evidence="1 4">Belongs to the bacterial solute-binding protein 3 family.</text>
</comment>
<dbReference type="RefSeq" id="WP_226583749.1">
    <property type="nucleotide sequence ID" value="NZ_BLAY01000056.1"/>
</dbReference>
<accession>A0AAV3X9A0</accession>
<keyword evidence="5" id="KW-0472">Membrane</keyword>
<sequence length="288" mass="32017">MKLTTDDVADVTDEFVVRTRVLLSSATSALFRYGVVGLAFYLLPFTFSARAAFLPEIQQRGYLIVAVKDNLRPLGFRDETSNLQGLEIDLARRLAAELLGSADAVRWKPVANRDRLTVVLEGKVDLTIARVTATPMRSRIVSFSIPYYMDGIALVTKDTSVQRLGDVETRTVAVLNGSSTIAKVRYALPKAELVGVNSYQEARSLLESGGAAAFAADASVLTGWVQEYPQYRLLPRLLSAEPLCVVMPKGVQYDDLRRRVNDAISRWKAEGWLQQRAIYWGLPWDTLN</sequence>
<evidence type="ECO:0000256" key="2">
    <source>
        <dbReference type="ARBA" id="ARBA00022448"/>
    </source>
</evidence>
<dbReference type="SUPFAM" id="SSF53850">
    <property type="entry name" value="Periplasmic binding protein-like II"/>
    <property type="match status" value="1"/>
</dbReference>
<protein>
    <submittedName>
        <fullName evidence="7">Extracellular solute-binding protein</fullName>
    </submittedName>
</protein>
<dbReference type="Pfam" id="PF00497">
    <property type="entry name" value="SBP_bac_3"/>
    <property type="match status" value="1"/>
</dbReference>
<evidence type="ECO:0000256" key="3">
    <source>
        <dbReference type="ARBA" id="ARBA00022729"/>
    </source>
</evidence>
<dbReference type="InterPro" id="IPR051455">
    <property type="entry name" value="Bact_solute-bind_prot3"/>
</dbReference>
<dbReference type="PANTHER" id="PTHR30085">
    <property type="entry name" value="AMINO ACID ABC TRANSPORTER PERMEASE"/>
    <property type="match status" value="1"/>
</dbReference>
<keyword evidence="2" id="KW-0813">Transport</keyword>
<reference evidence="7" key="1">
    <citation type="submission" date="2019-10" db="EMBL/GenBank/DDBJ databases">
        <title>Draft genome sequece of Microseira wollei NIES-4236.</title>
        <authorList>
            <person name="Yamaguchi H."/>
            <person name="Suzuki S."/>
            <person name="Kawachi M."/>
        </authorList>
    </citation>
    <scope>NUCLEOTIDE SEQUENCE</scope>
    <source>
        <strain evidence="7">NIES-4236</strain>
    </source>
</reference>
<dbReference type="Proteomes" id="UP001050975">
    <property type="component" value="Unassembled WGS sequence"/>
</dbReference>
<evidence type="ECO:0000256" key="4">
    <source>
        <dbReference type="RuleBase" id="RU003744"/>
    </source>
</evidence>